<dbReference type="EMBL" id="LN774770">
    <property type="protein sequence ID" value="CEN29515.1"/>
    <property type="molecule type" value="Genomic_DNA"/>
</dbReference>
<evidence type="ECO:0000313" key="3">
    <source>
        <dbReference type="Proteomes" id="UP000033166"/>
    </source>
</evidence>
<keyword evidence="2" id="KW-0614">Plasmid</keyword>
<feature type="transmembrane region" description="Helical" evidence="1">
    <location>
        <begin position="218"/>
        <end position="239"/>
    </location>
</feature>
<dbReference type="AlphaFoldDB" id="A0A0D6DZU9"/>
<sequence length="450" mass="52893">MKYKILNDLQFYYQANVIVVQINEKILKDREHIFDIEDSKEYFVDVEEILTKDGKLEIVYNRPSGYTPLLDLKEYADFYKLDIVSRLLEMNVTSNTNTYLAMQNILLKDTRDLLFIYKADHFQNLPYSNQEELEQWKNFICSFFGKFTLEKYEKNRTEILLKEKNNLLNAVEAADTLEALENLIKSSLTEEQKNFFSTELHEKKLDIKKDRRKKQIKIAFIAGLITFYLVTIFFIYVYFNKQVIVSQQASKTEITILSKIIDNDSQNIAKEMDKLNYPKKKQVDIYVKIGDYKKAYKLDKKSDKKIIQSLYKQGERDKIKNIDLPGSEYLADFKKILAYNSSTDIEYLVQTSTDPYIVEALIDQAVTKKDIPTVKTIRQVSITQKKLSIDPKRQISMIDLLIDNNNKELEDTYKNSSLNDDLKKRQTNDLLQDNNLLLSQKIELTKDNND</sequence>
<keyword evidence="1" id="KW-0472">Membrane</keyword>
<accession>A0A0D6DZU9</accession>
<dbReference type="Proteomes" id="UP000033166">
    <property type="component" value="Plasmid II"/>
</dbReference>
<name>A0A0D6DZU9_9LACT</name>
<geneLocation type="plasmid" evidence="2 3">
    <name>II</name>
</geneLocation>
<evidence type="ECO:0000256" key="1">
    <source>
        <dbReference type="SAM" id="Phobius"/>
    </source>
</evidence>
<dbReference type="KEGG" id="lpk:LACPI_2315"/>
<reference evidence="3" key="1">
    <citation type="submission" date="2015-01" db="EMBL/GenBank/DDBJ databases">
        <authorList>
            <person name="Andreevskaya M."/>
        </authorList>
    </citation>
    <scope>NUCLEOTIDE SEQUENCE [LARGE SCALE GENOMIC DNA]</scope>
    <source>
        <strain evidence="3">MKFS47</strain>
        <plasmid evidence="3">II</plasmid>
    </source>
</reference>
<keyword evidence="1" id="KW-1133">Transmembrane helix</keyword>
<dbReference type="HOGENOM" id="CLU_619275_0_0_9"/>
<gene>
    <name evidence="2" type="ORF">LACPI_2315</name>
</gene>
<keyword evidence="1" id="KW-0812">Transmembrane</keyword>
<evidence type="ECO:0000313" key="2">
    <source>
        <dbReference type="EMBL" id="CEN29515.1"/>
    </source>
</evidence>
<proteinExistence type="predicted"/>
<dbReference type="RefSeq" id="WP_047916710.1">
    <property type="nucleotide sequence ID" value="NZ_LN774770.1"/>
</dbReference>
<organism evidence="2 3">
    <name type="scientific">Pseudolactococcus piscium MKFS47</name>
    <dbReference type="NCBI Taxonomy" id="297352"/>
    <lineage>
        <taxon>Bacteria</taxon>
        <taxon>Bacillati</taxon>
        <taxon>Bacillota</taxon>
        <taxon>Bacilli</taxon>
        <taxon>Lactobacillales</taxon>
        <taxon>Streptococcaceae</taxon>
        <taxon>Pseudolactococcus</taxon>
    </lineage>
</organism>
<protein>
    <submittedName>
        <fullName evidence="2">Conjugal transfer protein TrsF</fullName>
    </submittedName>
</protein>